<evidence type="ECO:0000313" key="10">
    <source>
        <dbReference type="Proteomes" id="UP000215335"/>
    </source>
</evidence>
<dbReference type="EMBL" id="NNAY01003809">
    <property type="protein sequence ID" value="OXU18826.1"/>
    <property type="molecule type" value="Genomic_DNA"/>
</dbReference>
<dbReference type="OrthoDB" id="10261999at2759"/>
<keyword evidence="10" id="KW-1185">Reference proteome</keyword>
<dbReference type="GO" id="GO:0034464">
    <property type="term" value="C:BBSome"/>
    <property type="evidence" value="ECO:0007669"/>
    <property type="project" value="InterPro"/>
</dbReference>
<reference evidence="9 10" key="1">
    <citation type="journal article" date="2017" name="Curr. Biol.">
        <title>The Evolution of Venom by Co-option of Single-Copy Genes.</title>
        <authorList>
            <person name="Martinson E.O."/>
            <person name="Mrinalini"/>
            <person name="Kelkar Y.D."/>
            <person name="Chang C.H."/>
            <person name="Werren J.H."/>
        </authorList>
    </citation>
    <scope>NUCLEOTIDE SEQUENCE [LARGE SCALE GENOMIC DNA]</scope>
    <source>
        <strain evidence="9 10">Alberta</strain>
        <tissue evidence="9">Whole body</tissue>
    </source>
</reference>
<dbReference type="AlphaFoldDB" id="A0A232EKD7"/>
<feature type="domain" description="BBSome complex member BBS5 PH" evidence="8">
    <location>
        <begin position="187"/>
        <end position="241"/>
    </location>
</feature>
<dbReference type="Proteomes" id="UP000215335">
    <property type="component" value="Unassembled WGS sequence"/>
</dbReference>
<organism evidence="9 10">
    <name type="scientific">Trichomalopsis sarcophagae</name>
    <dbReference type="NCBI Taxonomy" id="543379"/>
    <lineage>
        <taxon>Eukaryota</taxon>
        <taxon>Metazoa</taxon>
        <taxon>Ecdysozoa</taxon>
        <taxon>Arthropoda</taxon>
        <taxon>Hexapoda</taxon>
        <taxon>Insecta</taxon>
        <taxon>Pterygota</taxon>
        <taxon>Neoptera</taxon>
        <taxon>Endopterygota</taxon>
        <taxon>Hymenoptera</taxon>
        <taxon>Apocrita</taxon>
        <taxon>Proctotrupomorpha</taxon>
        <taxon>Chalcidoidea</taxon>
        <taxon>Pteromalidae</taxon>
        <taxon>Pteromalinae</taxon>
        <taxon>Trichomalopsis</taxon>
    </lineage>
</organism>
<dbReference type="InterPro" id="IPR014003">
    <property type="entry name" value="BBS5_PH"/>
</dbReference>
<dbReference type="PANTHER" id="PTHR21351">
    <property type="entry name" value="BARDET-BIEDL SYNDROME PROTEIN 5"/>
    <property type="match status" value="1"/>
</dbReference>
<evidence type="ECO:0000259" key="8">
    <source>
        <dbReference type="SMART" id="SM00683"/>
    </source>
</evidence>
<keyword evidence="5" id="KW-0969">Cilium</keyword>
<dbReference type="SMART" id="SM00683">
    <property type="entry name" value="DM16"/>
    <property type="match status" value="2"/>
</dbReference>
<accession>A0A232EKD7</accession>
<evidence type="ECO:0000313" key="9">
    <source>
        <dbReference type="EMBL" id="OXU18826.1"/>
    </source>
</evidence>
<dbReference type="GO" id="GO:0032266">
    <property type="term" value="F:phosphatidylinositol-3-phosphate binding"/>
    <property type="evidence" value="ECO:0007669"/>
    <property type="project" value="TreeGrafter"/>
</dbReference>
<dbReference type="InterPro" id="IPR006606">
    <property type="entry name" value="BBL5"/>
</dbReference>
<evidence type="ECO:0000256" key="7">
    <source>
        <dbReference type="ARBA" id="ARBA00023273"/>
    </source>
</evidence>
<keyword evidence="6" id="KW-0206">Cytoskeleton</keyword>
<sequence length="441" mass="50689">MTTVLITCNSTYFQTSYKIKRCLFFERYNVKKFIQMWQDNQVKFDVALSQMEMRLGEHLIDKLEMVEDTKGNAGDRGRLLITNLRLMWHSISYPRINLSIGFNTFVTVTTKIINTIYGGTTQALYILTSYRNCRYEFLFSNLDTRSSRHYTSVMGVHRAYISSKIYREMKLRVGIIHDKRLTLLPQETVHETLPGVWNLSTEQGNVGTFIVTNIRIVWYADMNQQFNVSMPYLTIANINVRSSKFGPTLVITSTESSGSYILGFRVDPIDKLYSLHKELVSLNAAYSKSPIFGVEYTFEHQSVPQPESITEKFTEIESSEDEISNVFNMYFSEGGVNQRKPILSNSLGLATEEPREGKLSLVYKSDYSKILVDLRCRRIGLHNLITESIPLVANRQVDGCGCKHISIPDKERSIIRTSNDELTITRIQKLKLQLFNFGTKL</sequence>
<dbReference type="STRING" id="543379.A0A232EKD7"/>
<dbReference type="Pfam" id="PF07289">
    <property type="entry name" value="BBL5"/>
    <property type="match status" value="1"/>
</dbReference>
<feature type="domain" description="BBSome complex member BBS5 PH" evidence="8">
    <location>
        <begin position="57"/>
        <end position="111"/>
    </location>
</feature>
<comment type="similarity">
    <text evidence="3">Belongs to the BBS5 family.</text>
</comment>
<keyword evidence="7" id="KW-0966">Cell projection</keyword>
<name>A0A232EKD7_9HYME</name>
<evidence type="ECO:0000256" key="3">
    <source>
        <dbReference type="ARBA" id="ARBA00005822"/>
    </source>
</evidence>
<keyword evidence="4" id="KW-0963">Cytoplasm</keyword>
<evidence type="ECO:0000256" key="4">
    <source>
        <dbReference type="ARBA" id="ARBA00022490"/>
    </source>
</evidence>
<evidence type="ECO:0000256" key="5">
    <source>
        <dbReference type="ARBA" id="ARBA00023069"/>
    </source>
</evidence>
<dbReference type="PANTHER" id="PTHR21351:SF0">
    <property type="entry name" value="BARDET-BIEDL SYNDROME 5 PROTEIN"/>
    <property type="match status" value="1"/>
</dbReference>
<evidence type="ECO:0000256" key="1">
    <source>
        <dbReference type="ARBA" id="ARBA00004138"/>
    </source>
</evidence>
<evidence type="ECO:0000256" key="6">
    <source>
        <dbReference type="ARBA" id="ARBA00023212"/>
    </source>
</evidence>
<proteinExistence type="inferred from homology"/>
<comment type="subcellular location">
    <subcellularLocation>
        <location evidence="1">Cell projection</location>
        <location evidence="1">Cilium</location>
    </subcellularLocation>
    <subcellularLocation>
        <location evidence="2">Cytoplasm</location>
        <location evidence="2">Cytoskeleton</location>
    </subcellularLocation>
</comment>
<comment type="caution">
    <text evidence="9">The sequence shown here is derived from an EMBL/GenBank/DDBJ whole genome shotgun (WGS) entry which is preliminary data.</text>
</comment>
<dbReference type="GO" id="GO:0060271">
    <property type="term" value="P:cilium assembly"/>
    <property type="evidence" value="ECO:0007669"/>
    <property type="project" value="TreeGrafter"/>
</dbReference>
<evidence type="ECO:0000256" key="2">
    <source>
        <dbReference type="ARBA" id="ARBA00004245"/>
    </source>
</evidence>
<dbReference type="GO" id="GO:0036064">
    <property type="term" value="C:ciliary basal body"/>
    <property type="evidence" value="ECO:0007669"/>
    <property type="project" value="TreeGrafter"/>
</dbReference>
<gene>
    <name evidence="9" type="ORF">TSAR_011667</name>
</gene>
<protein>
    <recommendedName>
        <fullName evidence="8">BBSome complex member BBS5 PH domain-containing protein</fullName>
    </recommendedName>
</protein>